<name>A0A835PIL7_VANPL</name>
<dbReference type="EMBL" id="JADCNL010000013">
    <property type="protein sequence ID" value="KAG0454551.1"/>
    <property type="molecule type" value="Genomic_DNA"/>
</dbReference>
<evidence type="ECO:0000313" key="2">
    <source>
        <dbReference type="Proteomes" id="UP000636800"/>
    </source>
</evidence>
<keyword evidence="2" id="KW-1185">Reference proteome</keyword>
<evidence type="ECO:0000313" key="1">
    <source>
        <dbReference type="EMBL" id="KAG0454551.1"/>
    </source>
</evidence>
<sequence length="49" mass="4924">MAVAGAPKNESTPPLTSAHCALCHGQTHQSTGIFCSRCSTAGMAPLAPL</sequence>
<proteinExistence type="predicted"/>
<gene>
    <name evidence="1" type="ORF">HPP92_023843</name>
</gene>
<feature type="non-terminal residue" evidence="1">
    <location>
        <position position="1"/>
    </location>
</feature>
<reference evidence="1 2" key="1">
    <citation type="journal article" date="2020" name="Nat. Food">
        <title>A phased Vanilla planifolia genome enables genetic improvement of flavour and production.</title>
        <authorList>
            <person name="Hasing T."/>
            <person name="Tang H."/>
            <person name="Brym M."/>
            <person name="Khazi F."/>
            <person name="Huang T."/>
            <person name="Chambers A.H."/>
        </authorList>
    </citation>
    <scope>NUCLEOTIDE SEQUENCE [LARGE SCALE GENOMIC DNA]</scope>
    <source>
        <tissue evidence="1">Leaf</tissue>
    </source>
</reference>
<protein>
    <submittedName>
        <fullName evidence="1">Uncharacterized protein</fullName>
    </submittedName>
</protein>
<dbReference type="Proteomes" id="UP000636800">
    <property type="component" value="Chromosome 13"/>
</dbReference>
<comment type="caution">
    <text evidence="1">The sequence shown here is derived from an EMBL/GenBank/DDBJ whole genome shotgun (WGS) entry which is preliminary data.</text>
</comment>
<organism evidence="1 2">
    <name type="scientific">Vanilla planifolia</name>
    <name type="common">Vanilla</name>
    <dbReference type="NCBI Taxonomy" id="51239"/>
    <lineage>
        <taxon>Eukaryota</taxon>
        <taxon>Viridiplantae</taxon>
        <taxon>Streptophyta</taxon>
        <taxon>Embryophyta</taxon>
        <taxon>Tracheophyta</taxon>
        <taxon>Spermatophyta</taxon>
        <taxon>Magnoliopsida</taxon>
        <taxon>Liliopsida</taxon>
        <taxon>Asparagales</taxon>
        <taxon>Orchidaceae</taxon>
        <taxon>Vanilloideae</taxon>
        <taxon>Vanilleae</taxon>
        <taxon>Vanilla</taxon>
    </lineage>
</organism>
<dbReference type="AlphaFoldDB" id="A0A835PIL7"/>
<accession>A0A835PIL7</accession>
<dbReference type="OrthoDB" id="439808at2759"/>